<comment type="subcellular location">
    <subcellularLocation>
        <location evidence="2">Endoplasmic reticulum membrane</location>
        <topology evidence="2">Single-pass membrane protein</topology>
    </subcellularLocation>
    <subcellularLocation>
        <location evidence="1">Microsome membrane</location>
        <topology evidence="1">Single-pass membrane protein</topology>
    </subcellularLocation>
</comment>
<evidence type="ECO:0000256" key="4">
    <source>
        <dbReference type="ARBA" id="ARBA00006484"/>
    </source>
</evidence>
<evidence type="ECO:0000256" key="13">
    <source>
        <dbReference type="ARBA" id="ARBA00023136"/>
    </source>
</evidence>
<evidence type="ECO:0000313" key="18">
    <source>
        <dbReference type="Ensembl" id="ENSCHIP00010009127.1"/>
    </source>
</evidence>
<keyword evidence="8" id="KW-0492">Microsome</keyword>
<evidence type="ECO:0000256" key="16">
    <source>
        <dbReference type="RuleBase" id="RU000363"/>
    </source>
</evidence>
<evidence type="ECO:0000256" key="10">
    <source>
        <dbReference type="ARBA" id="ARBA00022968"/>
    </source>
</evidence>
<keyword evidence="10" id="KW-0735">Signal-anchor</keyword>
<dbReference type="AlphaFoldDB" id="A0A8C2NZC3"/>
<accession>A0A8C2NZC3</accession>
<dbReference type="EC" id="1.1.1.300" evidence="5"/>
<dbReference type="Gene3D" id="3.40.50.720">
    <property type="entry name" value="NAD(P)-binding Rossmann-like Domain"/>
    <property type="match status" value="1"/>
</dbReference>
<comment type="pathway">
    <text evidence="3">Cofactor metabolism; retinol metabolism.</text>
</comment>
<evidence type="ECO:0000256" key="17">
    <source>
        <dbReference type="SAM" id="Phobius"/>
    </source>
</evidence>
<dbReference type="GO" id="GO:0005789">
    <property type="term" value="C:endoplasmic reticulum membrane"/>
    <property type="evidence" value="ECO:0007669"/>
    <property type="project" value="UniProtKB-SubCell"/>
</dbReference>
<evidence type="ECO:0000256" key="15">
    <source>
        <dbReference type="ARBA" id="ARBA00073634"/>
    </source>
</evidence>
<dbReference type="Ensembl" id="ENSCHIT00010012869.1">
    <property type="protein sequence ID" value="ENSCHIP00010009127.1"/>
    <property type="gene ID" value="ENSCHIG00010006716.1"/>
</dbReference>
<evidence type="ECO:0000256" key="8">
    <source>
        <dbReference type="ARBA" id="ARBA00022848"/>
    </source>
</evidence>
<dbReference type="PRINTS" id="PR00081">
    <property type="entry name" value="GDHRDH"/>
</dbReference>
<dbReference type="GO" id="GO:0052650">
    <property type="term" value="F:all-trans-retinol dehydrogenase (NADP+) activity"/>
    <property type="evidence" value="ECO:0007669"/>
    <property type="project" value="UniProtKB-EC"/>
</dbReference>
<evidence type="ECO:0000256" key="9">
    <source>
        <dbReference type="ARBA" id="ARBA00022857"/>
    </source>
</evidence>
<dbReference type="PANTHER" id="PTHR24322">
    <property type="entry name" value="PKSB"/>
    <property type="match status" value="1"/>
</dbReference>
<reference evidence="18" key="2">
    <citation type="submission" date="2025-08" db="UniProtKB">
        <authorList>
            <consortium name="Ensembl"/>
        </authorList>
    </citation>
    <scope>IDENTIFICATION</scope>
</reference>
<sequence length="310" mass="34789">MNIVVEFFFFVVTFKVLWAFVLAAARWLVRPKEKSVAGQVCLITGAGSGLGRLFALEFARRRALLVLWDINTQSNEETAGMVRHIYRDLEAADAAALQGNSDRRPRHCWVKENVYLTAERVRKEVGEVSVLVNNAGVVSGHHLLECPDELIERTMMVNCHAHFWTTKAFLPTMLEINHGHIVTVASSLGLFSTAGDYCASKFGVVGFHESLSHELKAAEKDGIKTTKEIEPFLPPLKPDYCVKQAMKAILTDQPMICTPRLMYIVTFMKSILPFEAVVCMYRFLGADKCMYPFIAQRKQATNNNEAKNGI</sequence>
<evidence type="ECO:0000256" key="5">
    <source>
        <dbReference type="ARBA" id="ARBA00012852"/>
    </source>
</evidence>
<keyword evidence="9" id="KW-0521">NADP</keyword>
<keyword evidence="6 17" id="KW-0812">Transmembrane</keyword>
<dbReference type="CDD" id="cd05339">
    <property type="entry name" value="17beta-HSDXI-like_SDR_c"/>
    <property type="match status" value="1"/>
</dbReference>
<keyword evidence="12" id="KW-0560">Oxidoreductase</keyword>
<dbReference type="SUPFAM" id="SSF51735">
    <property type="entry name" value="NAD(P)-binding Rossmann-fold domains"/>
    <property type="match status" value="1"/>
</dbReference>
<keyword evidence="11 17" id="KW-1133">Transmembrane helix</keyword>
<evidence type="ECO:0000256" key="1">
    <source>
        <dbReference type="ARBA" id="ARBA00004111"/>
    </source>
</evidence>
<dbReference type="GO" id="GO:0005811">
    <property type="term" value="C:lipid droplet"/>
    <property type="evidence" value="ECO:0007669"/>
    <property type="project" value="TreeGrafter"/>
</dbReference>
<evidence type="ECO:0000256" key="6">
    <source>
        <dbReference type="ARBA" id="ARBA00022692"/>
    </source>
</evidence>
<feature type="transmembrane region" description="Helical" evidence="17">
    <location>
        <begin position="7"/>
        <end position="29"/>
    </location>
</feature>
<name>A0A8C2NZC3_CAPHI</name>
<dbReference type="FunFam" id="3.40.50.720:FF:000177">
    <property type="entry name" value="Retinol dehydrogenase 10"/>
    <property type="match status" value="1"/>
</dbReference>
<dbReference type="InterPro" id="IPR002347">
    <property type="entry name" value="SDR_fam"/>
</dbReference>
<evidence type="ECO:0000256" key="7">
    <source>
        <dbReference type="ARBA" id="ARBA00022824"/>
    </source>
</evidence>
<evidence type="ECO:0000256" key="12">
    <source>
        <dbReference type="ARBA" id="ARBA00023002"/>
    </source>
</evidence>
<comment type="similarity">
    <text evidence="4 16">Belongs to the short-chain dehydrogenases/reductases (SDR) family.</text>
</comment>
<dbReference type="InterPro" id="IPR020904">
    <property type="entry name" value="Sc_DH/Rdtase_CS"/>
</dbReference>
<protein>
    <recommendedName>
        <fullName evidence="15">Retinol dehydrogenase 10</fullName>
        <ecNumber evidence="5">1.1.1.300</ecNumber>
    </recommendedName>
</protein>
<dbReference type="PRINTS" id="PR00080">
    <property type="entry name" value="SDRFAMILY"/>
</dbReference>
<keyword evidence="7" id="KW-0256">Endoplasmic reticulum</keyword>
<reference evidence="18" key="1">
    <citation type="submission" date="2019-03" db="EMBL/GenBank/DDBJ databases">
        <title>Genome sequencing and reference-guided assembly of Black Bengal Goat (Capra hircus).</title>
        <authorList>
            <person name="Siddiki A.Z."/>
            <person name="Baten A."/>
            <person name="Billah M."/>
            <person name="Alam M.A.U."/>
            <person name="Shawrob K.S.M."/>
            <person name="Saha S."/>
            <person name="Chowdhury M."/>
            <person name="Rahman A.H."/>
            <person name="Stear M."/>
            <person name="Miah G."/>
            <person name="Das G.B."/>
            <person name="Hossain M.M."/>
            <person name="Kumkum M."/>
            <person name="Islam M.S."/>
            <person name="Mollah A.M."/>
            <person name="Ahsan A."/>
            <person name="Tusar F."/>
            <person name="Khan M.K.I."/>
        </authorList>
    </citation>
    <scope>NUCLEOTIDE SEQUENCE [LARGE SCALE GENOMIC DNA]</scope>
</reference>
<dbReference type="PANTHER" id="PTHR24322:SF736">
    <property type="entry name" value="RETINOL DEHYDROGENASE 10"/>
    <property type="match status" value="1"/>
</dbReference>
<keyword evidence="13 17" id="KW-0472">Membrane</keyword>
<evidence type="ECO:0000256" key="14">
    <source>
        <dbReference type="ARBA" id="ARBA00050568"/>
    </source>
</evidence>
<dbReference type="Pfam" id="PF00106">
    <property type="entry name" value="adh_short"/>
    <property type="match status" value="1"/>
</dbReference>
<proteinExistence type="inferred from homology"/>
<dbReference type="UniPathway" id="UPA00912"/>
<dbReference type="InterPro" id="IPR036291">
    <property type="entry name" value="NAD(P)-bd_dom_sf"/>
</dbReference>
<dbReference type="PROSITE" id="PS00061">
    <property type="entry name" value="ADH_SHORT"/>
    <property type="match status" value="1"/>
</dbReference>
<comment type="catalytic activity">
    <reaction evidence="14">
        <text>all-trans-retinol + NADP(+) = all-trans-retinal + NADPH + H(+)</text>
        <dbReference type="Rhea" id="RHEA:25033"/>
        <dbReference type="ChEBI" id="CHEBI:15378"/>
        <dbReference type="ChEBI" id="CHEBI:17336"/>
        <dbReference type="ChEBI" id="CHEBI:17898"/>
        <dbReference type="ChEBI" id="CHEBI:57783"/>
        <dbReference type="ChEBI" id="CHEBI:58349"/>
        <dbReference type="EC" id="1.1.1.300"/>
    </reaction>
</comment>
<evidence type="ECO:0000256" key="11">
    <source>
        <dbReference type="ARBA" id="ARBA00022989"/>
    </source>
</evidence>
<organism evidence="18">
    <name type="scientific">Capra hircus</name>
    <name type="common">Goat</name>
    <dbReference type="NCBI Taxonomy" id="9925"/>
    <lineage>
        <taxon>Eukaryota</taxon>
        <taxon>Metazoa</taxon>
        <taxon>Chordata</taxon>
        <taxon>Craniata</taxon>
        <taxon>Vertebrata</taxon>
        <taxon>Euteleostomi</taxon>
        <taxon>Mammalia</taxon>
        <taxon>Eutheria</taxon>
        <taxon>Laurasiatheria</taxon>
        <taxon>Artiodactyla</taxon>
        <taxon>Ruminantia</taxon>
        <taxon>Pecora</taxon>
        <taxon>Bovidae</taxon>
        <taxon>Caprinae</taxon>
        <taxon>Capra</taxon>
    </lineage>
</organism>
<evidence type="ECO:0000256" key="2">
    <source>
        <dbReference type="ARBA" id="ARBA00004389"/>
    </source>
</evidence>
<evidence type="ECO:0000256" key="3">
    <source>
        <dbReference type="ARBA" id="ARBA00004891"/>
    </source>
</evidence>